<dbReference type="InterPro" id="IPR001967">
    <property type="entry name" value="Peptidase_S11_N"/>
</dbReference>
<proteinExistence type="inferred from homology"/>
<dbReference type="EMBL" id="CP157483">
    <property type="protein sequence ID" value="XBO44462.1"/>
    <property type="molecule type" value="Genomic_DNA"/>
</dbReference>
<feature type="region of interest" description="Disordered" evidence="10">
    <location>
        <begin position="344"/>
        <end position="375"/>
    </location>
</feature>
<dbReference type="RefSeq" id="WP_406831948.1">
    <property type="nucleotide sequence ID" value="NZ_CP157483.1"/>
</dbReference>
<dbReference type="GO" id="GO:0006508">
    <property type="term" value="P:proteolysis"/>
    <property type="evidence" value="ECO:0007669"/>
    <property type="project" value="InterPro"/>
</dbReference>
<dbReference type="GO" id="GO:0009252">
    <property type="term" value="P:peptidoglycan biosynthetic process"/>
    <property type="evidence" value="ECO:0007669"/>
    <property type="project" value="UniProtKB-KW"/>
</dbReference>
<keyword evidence="2 12" id="KW-0732">Signal</keyword>
<feature type="active site" evidence="7">
    <location>
        <position position="174"/>
    </location>
</feature>
<evidence type="ECO:0000259" key="13">
    <source>
        <dbReference type="Pfam" id="PF00768"/>
    </source>
</evidence>
<evidence type="ECO:0000256" key="3">
    <source>
        <dbReference type="ARBA" id="ARBA00022801"/>
    </source>
</evidence>
<dbReference type="AlphaFoldDB" id="A0AAU7JVL9"/>
<dbReference type="InterPro" id="IPR018044">
    <property type="entry name" value="Peptidase_S11"/>
</dbReference>
<feature type="transmembrane region" description="Helical" evidence="11">
    <location>
        <begin position="395"/>
        <end position="415"/>
    </location>
</feature>
<dbReference type="PRINTS" id="PR00725">
    <property type="entry name" value="DADACBPTASE1"/>
</dbReference>
<dbReference type="Gene3D" id="3.40.710.10">
    <property type="entry name" value="DD-peptidase/beta-lactamase superfamily"/>
    <property type="match status" value="1"/>
</dbReference>
<feature type="active site" description="Acyl-ester intermediate" evidence="7">
    <location>
        <position position="119"/>
    </location>
</feature>
<comment type="similarity">
    <text evidence="1 9">Belongs to the peptidase S11 family.</text>
</comment>
<evidence type="ECO:0000256" key="5">
    <source>
        <dbReference type="ARBA" id="ARBA00022984"/>
    </source>
</evidence>
<organism evidence="14">
    <name type="scientific">Pedococcus sp. KACC 23699</name>
    <dbReference type="NCBI Taxonomy" id="3149228"/>
    <lineage>
        <taxon>Bacteria</taxon>
        <taxon>Bacillati</taxon>
        <taxon>Actinomycetota</taxon>
        <taxon>Actinomycetes</taxon>
        <taxon>Micrococcales</taxon>
        <taxon>Intrasporangiaceae</taxon>
        <taxon>Pedococcus</taxon>
    </lineage>
</organism>
<protein>
    <submittedName>
        <fullName evidence="14">Serine hydrolase</fullName>
    </submittedName>
</protein>
<accession>A0AAU7JVL9</accession>
<keyword evidence="11" id="KW-0472">Membrane</keyword>
<dbReference type="PANTHER" id="PTHR21581:SF33">
    <property type="entry name" value="D-ALANYL-D-ALANINE CARBOXYPEPTIDASE DACB"/>
    <property type="match status" value="1"/>
</dbReference>
<dbReference type="GO" id="GO:0008360">
    <property type="term" value="P:regulation of cell shape"/>
    <property type="evidence" value="ECO:0007669"/>
    <property type="project" value="UniProtKB-KW"/>
</dbReference>
<keyword evidence="3 14" id="KW-0378">Hydrolase</keyword>
<gene>
    <name evidence="14" type="ORF">ABEG17_03755</name>
</gene>
<dbReference type="Pfam" id="PF00768">
    <property type="entry name" value="Peptidase_S11"/>
    <property type="match status" value="1"/>
</dbReference>
<evidence type="ECO:0000256" key="2">
    <source>
        <dbReference type="ARBA" id="ARBA00022729"/>
    </source>
</evidence>
<keyword evidence="6" id="KW-0961">Cell wall biogenesis/degradation</keyword>
<evidence type="ECO:0000256" key="12">
    <source>
        <dbReference type="SAM" id="SignalP"/>
    </source>
</evidence>
<evidence type="ECO:0000256" key="1">
    <source>
        <dbReference type="ARBA" id="ARBA00007164"/>
    </source>
</evidence>
<evidence type="ECO:0000313" key="14">
    <source>
        <dbReference type="EMBL" id="XBO44462.1"/>
    </source>
</evidence>
<sequence>MRHPRHLSAAGLVLAVGGAVVLGPTVCAASPASATTVTSVAAAKPKPPATPRLPVPKATVPPELSIGGPRLATIGTVTDLPAGVPAPPKLNNVAWLLADLDTGEVIAAKAPHARLLPASTLKTLTALTLIPSVEPDRKIKATAADANADGTRVGLVPGLDYTGRQLFEALLMSSGNDAAYALAESAGGRGATLAAMNARARELGAHDTVAKDPSGLDAPGQTSSAYDLALIGRAALKLPDFRRYVTTKQAPFPGRVNPKTKKRASYVINNHNKLLYNYDGTIGVKNGYTVAAHRTFISAVTRGGKTYLLTEMYGLDGSWRPQAAMYDWAFRYGHLARPVGTLVEPGTVTTPPKPTTSPPADAPAANARVMPQDQATRATAAAAALPGGIGQHASAPWVGVGTLAVIAGLLLWLASRAASARRRHRAHH</sequence>
<keyword evidence="5" id="KW-0573">Peptidoglycan synthesis</keyword>
<evidence type="ECO:0000256" key="7">
    <source>
        <dbReference type="PIRSR" id="PIRSR618044-1"/>
    </source>
</evidence>
<dbReference type="SUPFAM" id="SSF56601">
    <property type="entry name" value="beta-lactamase/transpeptidase-like"/>
    <property type="match status" value="1"/>
</dbReference>
<keyword evidence="11" id="KW-1133">Transmembrane helix</keyword>
<feature type="chain" id="PRO_5043672206" evidence="12">
    <location>
        <begin position="29"/>
        <end position="428"/>
    </location>
</feature>
<evidence type="ECO:0000256" key="10">
    <source>
        <dbReference type="SAM" id="MobiDB-lite"/>
    </source>
</evidence>
<keyword evidence="4" id="KW-0133">Cell shape</keyword>
<dbReference type="InterPro" id="IPR012338">
    <property type="entry name" value="Beta-lactam/transpept-like"/>
</dbReference>
<evidence type="ECO:0000256" key="11">
    <source>
        <dbReference type="SAM" id="Phobius"/>
    </source>
</evidence>
<evidence type="ECO:0000256" key="8">
    <source>
        <dbReference type="PIRSR" id="PIRSR618044-2"/>
    </source>
</evidence>
<dbReference type="GO" id="GO:0009002">
    <property type="term" value="F:serine-type D-Ala-D-Ala carboxypeptidase activity"/>
    <property type="evidence" value="ECO:0007669"/>
    <property type="project" value="InterPro"/>
</dbReference>
<feature type="domain" description="Peptidase S11 D-alanyl-D-alanine carboxypeptidase A N-terminal" evidence="13">
    <location>
        <begin position="86"/>
        <end position="305"/>
    </location>
</feature>
<feature type="compositionally biased region" description="Pro residues" evidence="10">
    <location>
        <begin position="351"/>
        <end position="361"/>
    </location>
</feature>
<dbReference type="GO" id="GO:0071555">
    <property type="term" value="P:cell wall organization"/>
    <property type="evidence" value="ECO:0007669"/>
    <property type="project" value="UniProtKB-KW"/>
</dbReference>
<feature type="active site" description="Proton acceptor" evidence="7">
    <location>
        <position position="122"/>
    </location>
</feature>
<evidence type="ECO:0000256" key="6">
    <source>
        <dbReference type="ARBA" id="ARBA00023316"/>
    </source>
</evidence>
<evidence type="ECO:0000256" key="4">
    <source>
        <dbReference type="ARBA" id="ARBA00022960"/>
    </source>
</evidence>
<feature type="binding site" evidence="8">
    <location>
        <position position="285"/>
    </location>
    <ligand>
        <name>substrate</name>
    </ligand>
</feature>
<evidence type="ECO:0000256" key="9">
    <source>
        <dbReference type="RuleBase" id="RU004016"/>
    </source>
</evidence>
<dbReference type="PANTHER" id="PTHR21581">
    <property type="entry name" value="D-ALANYL-D-ALANINE CARBOXYPEPTIDASE"/>
    <property type="match status" value="1"/>
</dbReference>
<reference evidence="14" key="1">
    <citation type="submission" date="2024-05" db="EMBL/GenBank/DDBJ databases">
        <authorList>
            <person name="Kim S."/>
            <person name="Heo J."/>
            <person name="Choi H."/>
            <person name="Choi Y."/>
            <person name="Kwon S.-W."/>
            <person name="Kim Y."/>
        </authorList>
    </citation>
    <scope>NUCLEOTIDE SEQUENCE</scope>
    <source>
        <strain evidence="14">KACC 23699</strain>
    </source>
</reference>
<feature type="signal peptide" evidence="12">
    <location>
        <begin position="1"/>
        <end position="28"/>
    </location>
</feature>
<name>A0AAU7JVL9_9MICO</name>
<keyword evidence="11" id="KW-0812">Transmembrane</keyword>